<evidence type="ECO:0000256" key="9">
    <source>
        <dbReference type="ARBA" id="ARBA00022777"/>
    </source>
</evidence>
<dbReference type="EC" id="2.7.13.3" evidence="3"/>
<dbReference type="SMART" id="SM00091">
    <property type="entry name" value="PAS"/>
    <property type="match status" value="1"/>
</dbReference>
<feature type="transmembrane region" description="Helical" evidence="14">
    <location>
        <begin position="12"/>
        <end position="34"/>
    </location>
</feature>
<keyword evidence="10" id="KW-0067">ATP-binding</keyword>
<dbReference type="Gene3D" id="1.10.287.130">
    <property type="match status" value="1"/>
</dbReference>
<dbReference type="PROSITE" id="PS50109">
    <property type="entry name" value="HIS_KIN"/>
    <property type="match status" value="1"/>
</dbReference>
<comment type="caution">
    <text evidence="16">The sequence shown here is derived from an EMBL/GenBank/DDBJ whole genome shotgun (WGS) entry which is preliminary data.</text>
</comment>
<evidence type="ECO:0000259" key="15">
    <source>
        <dbReference type="PROSITE" id="PS50109"/>
    </source>
</evidence>
<dbReference type="SMART" id="SM00387">
    <property type="entry name" value="HATPase_c"/>
    <property type="match status" value="1"/>
</dbReference>
<gene>
    <name evidence="16" type="primary">dcuS</name>
    <name evidence="16" type="ORF">D5F11_014615</name>
</gene>
<dbReference type="InterPro" id="IPR005467">
    <property type="entry name" value="His_kinase_dom"/>
</dbReference>
<dbReference type="Proteomes" id="UP000287296">
    <property type="component" value="Unassembled WGS sequence"/>
</dbReference>
<dbReference type="PANTHER" id="PTHR43547">
    <property type="entry name" value="TWO-COMPONENT HISTIDINE KINASE"/>
    <property type="match status" value="1"/>
</dbReference>
<comment type="catalytic activity">
    <reaction evidence="1">
        <text>ATP + protein L-histidine = ADP + protein N-phospho-L-histidine.</text>
        <dbReference type="EC" id="2.7.13.3"/>
    </reaction>
</comment>
<dbReference type="GO" id="GO:0005524">
    <property type="term" value="F:ATP binding"/>
    <property type="evidence" value="ECO:0007669"/>
    <property type="project" value="UniProtKB-KW"/>
</dbReference>
<evidence type="ECO:0000256" key="2">
    <source>
        <dbReference type="ARBA" id="ARBA00004651"/>
    </source>
</evidence>
<keyword evidence="6 16" id="KW-0808">Transferase</keyword>
<organism evidence="16 17">
    <name type="scientific">Siminovitchia terrae</name>
    <name type="common">Bacillus terrae</name>
    <dbReference type="NCBI Taxonomy" id="1914933"/>
    <lineage>
        <taxon>Bacteria</taxon>
        <taxon>Bacillati</taxon>
        <taxon>Bacillota</taxon>
        <taxon>Bacilli</taxon>
        <taxon>Bacillales</taxon>
        <taxon>Bacillaceae</taxon>
        <taxon>Siminovitchia</taxon>
    </lineage>
</organism>
<keyword evidence="8" id="KW-0547">Nucleotide-binding</keyword>
<protein>
    <recommendedName>
        <fullName evidence="3">histidine kinase</fullName>
        <ecNumber evidence="3">2.7.13.3</ecNumber>
    </recommendedName>
</protein>
<dbReference type="InterPro" id="IPR036890">
    <property type="entry name" value="HATPase_C_sf"/>
</dbReference>
<name>A0A429X618_SIMTE</name>
<evidence type="ECO:0000256" key="7">
    <source>
        <dbReference type="ARBA" id="ARBA00022692"/>
    </source>
</evidence>
<feature type="domain" description="Histidine kinase" evidence="15">
    <location>
        <begin position="427"/>
        <end position="529"/>
    </location>
</feature>
<evidence type="ECO:0000313" key="16">
    <source>
        <dbReference type="EMBL" id="RST58877.1"/>
    </source>
</evidence>
<dbReference type="OrthoDB" id="9792686at2"/>
<dbReference type="SUPFAM" id="SSF55785">
    <property type="entry name" value="PYP-like sensor domain (PAS domain)"/>
    <property type="match status" value="1"/>
</dbReference>
<proteinExistence type="predicted"/>
<dbReference type="Pfam" id="PF02518">
    <property type="entry name" value="HATPase_c"/>
    <property type="match status" value="1"/>
</dbReference>
<dbReference type="AlphaFoldDB" id="A0A429X618"/>
<evidence type="ECO:0000256" key="13">
    <source>
        <dbReference type="ARBA" id="ARBA00023136"/>
    </source>
</evidence>
<keyword evidence="9 16" id="KW-0418">Kinase</keyword>
<keyword evidence="7 14" id="KW-0812">Transmembrane</keyword>
<evidence type="ECO:0000256" key="10">
    <source>
        <dbReference type="ARBA" id="ARBA00022840"/>
    </source>
</evidence>
<evidence type="ECO:0000256" key="11">
    <source>
        <dbReference type="ARBA" id="ARBA00022989"/>
    </source>
</evidence>
<evidence type="ECO:0000256" key="12">
    <source>
        <dbReference type="ARBA" id="ARBA00023012"/>
    </source>
</evidence>
<dbReference type="SUPFAM" id="SSF55874">
    <property type="entry name" value="ATPase domain of HSP90 chaperone/DNA topoisomerase II/histidine kinase"/>
    <property type="match status" value="1"/>
</dbReference>
<dbReference type="InterPro" id="IPR004358">
    <property type="entry name" value="Sig_transdc_His_kin-like_C"/>
</dbReference>
<dbReference type="PRINTS" id="PR00344">
    <property type="entry name" value="BCTRLSENSOR"/>
</dbReference>
<dbReference type="InterPro" id="IPR033463">
    <property type="entry name" value="sCache_3"/>
</dbReference>
<evidence type="ECO:0000256" key="3">
    <source>
        <dbReference type="ARBA" id="ARBA00012438"/>
    </source>
</evidence>
<dbReference type="InterPro" id="IPR003594">
    <property type="entry name" value="HATPase_dom"/>
</dbReference>
<dbReference type="InterPro" id="IPR000014">
    <property type="entry name" value="PAS"/>
</dbReference>
<dbReference type="InterPro" id="IPR039506">
    <property type="entry name" value="SPOB_a"/>
</dbReference>
<comment type="subcellular location">
    <subcellularLocation>
        <location evidence="2">Cell membrane</location>
        <topology evidence="2">Multi-pass membrane protein</topology>
    </subcellularLocation>
</comment>
<dbReference type="EMBL" id="QYTW02000015">
    <property type="protein sequence ID" value="RST58877.1"/>
    <property type="molecule type" value="Genomic_DNA"/>
</dbReference>
<evidence type="ECO:0000256" key="1">
    <source>
        <dbReference type="ARBA" id="ARBA00000085"/>
    </source>
</evidence>
<dbReference type="GO" id="GO:0000155">
    <property type="term" value="F:phosphorelay sensor kinase activity"/>
    <property type="evidence" value="ECO:0007669"/>
    <property type="project" value="TreeGrafter"/>
</dbReference>
<feature type="transmembrane region" description="Helical" evidence="14">
    <location>
        <begin position="174"/>
        <end position="195"/>
    </location>
</feature>
<keyword evidence="11 14" id="KW-1133">Transmembrane helix</keyword>
<keyword evidence="13 14" id="KW-0472">Membrane</keyword>
<evidence type="ECO:0000256" key="14">
    <source>
        <dbReference type="SAM" id="Phobius"/>
    </source>
</evidence>
<dbReference type="GO" id="GO:0006355">
    <property type="term" value="P:regulation of DNA-templated transcription"/>
    <property type="evidence" value="ECO:0007669"/>
    <property type="project" value="InterPro"/>
</dbReference>
<evidence type="ECO:0000256" key="8">
    <source>
        <dbReference type="ARBA" id="ARBA00022741"/>
    </source>
</evidence>
<evidence type="ECO:0000256" key="5">
    <source>
        <dbReference type="ARBA" id="ARBA00022553"/>
    </source>
</evidence>
<dbReference type="PANTHER" id="PTHR43547:SF10">
    <property type="entry name" value="SENSOR HISTIDINE KINASE DCUS"/>
    <property type="match status" value="1"/>
</dbReference>
<dbReference type="InterPro" id="IPR035965">
    <property type="entry name" value="PAS-like_dom_sf"/>
</dbReference>
<sequence>MNFGKKYISLQSAIIIFVVTVVVVALSVTGILLANTTAHNIEMHQAEKAMGIAQTVSEVPIVKQSLEGDAQTEDVQAFIRKIRQDTNMLFIVVMDMDRKRKTHPNFKLIGKEFVGGDELPVLKGKRYTSIAEGTLGPSLRAFHPVYNDQGKQIGAVSVGISLKNVKEAVNKSNYIIYAGMGVGIVIGVVGAVLLARRINRILFGLQPYKIANLLEERNAMLESVREGIIAVNPEYDIVVANAEAIRIFQKAGLPPDPIGRKIDEYLPVSRLIRILQSNKAEYDQESDINGLPILVNRVPVTVNGQVVGAISTFRDKSELKTLVEQLTGIRTYAEALRAQTHEFMNILHVITGMLHIKEYDGLENYLRKQTKLFQAETGSVSNIVKDPVMAGFLLSKGSYARENQVKLSFSANKPLPESADPNISHHLITIIGNLIDNAFDAVRKNVEKRVVLNIEYDDSHCTITIKDNGKGIRGDIRGTIFQKAKSTKGPDKGFGLYNVRQSVEALGGIITFDSDETGTSFMVRFPYKEEGG</sequence>
<evidence type="ECO:0000256" key="6">
    <source>
        <dbReference type="ARBA" id="ARBA00022679"/>
    </source>
</evidence>
<dbReference type="Gene3D" id="3.30.565.10">
    <property type="entry name" value="Histidine kinase-like ATPase, C-terminal domain"/>
    <property type="match status" value="1"/>
</dbReference>
<dbReference type="NCBIfam" id="NF008298">
    <property type="entry name" value="PRK11086.1"/>
    <property type="match status" value="1"/>
</dbReference>
<dbReference type="SUPFAM" id="SSF103190">
    <property type="entry name" value="Sensory domain-like"/>
    <property type="match status" value="1"/>
</dbReference>
<dbReference type="InterPro" id="IPR029151">
    <property type="entry name" value="Sensor-like_sf"/>
</dbReference>
<keyword evidence="12" id="KW-0902">Two-component regulatory system</keyword>
<dbReference type="FunFam" id="3.30.450.20:FF:000018">
    <property type="entry name" value="Sensor histidine kinase DcuS"/>
    <property type="match status" value="1"/>
</dbReference>
<keyword evidence="4" id="KW-1003">Cell membrane</keyword>
<reference evidence="16 17" key="1">
    <citation type="submission" date="2018-12" db="EMBL/GenBank/DDBJ databases">
        <authorList>
            <person name="Sun L."/>
            <person name="Chen Z."/>
        </authorList>
    </citation>
    <scope>NUCLEOTIDE SEQUENCE [LARGE SCALE GENOMIC DNA]</scope>
    <source>
        <strain evidence="16 17">LMG 29736</strain>
    </source>
</reference>
<evidence type="ECO:0000256" key="4">
    <source>
        <dbReference type="ARBA" id="ARBA00022475"/>
    </source>
</evidence>
<dbReference type="GO" id="GO:0005886">
    <property type="term" value="C:plasma membrane"/>
    <property type="evidence" value="ECO:0007669"/>
    <property type="project" value="UniProtKB-SubCell"/>
</dbReference>
<keyword evidence="5" id="KW-0597">Phosphoprotein</keyword>
<dbReference type="Pfam" id="PF00989">
    <property type="entry name" value="PAS"/>
    <property type="match status" value="1"/>
</dbReference>
<dbReference type="Gene3D" id="3.30.450.20">
    <property type="entry name" value="PAS domain"/>
    <property type="match status" value="2"/>
</dbReference>
<dbReference type="Pfam" id="PF17203">
    <property type="entry name" value="sCache_3_2"/>
    <property type="match status" value="1"/>
</dbReference>
<dbReference type="RefSeq" id="WP_120116865.1">
    <property type="nucleotide sequence ID" value="NZ_QYTW02000015.1"/>
</dbReference>
<dbReference type="InterPro" id="IPR013767">
    <property type="entry name" value="PAS_fold"/>
</dbReference>
<dbReference type="Pfam" id="PF14689">
    <property type="entry name" value="SPOB_a"/>
    <property type="match status" value="1"/>
</dbReference>
<evidence type="ECO:0000313" key="17">
    <source>
        <dbReference type="Proteomes" id="UP000287296"/>
    </source>
</evidence>
<accession>A0A429X618</accession>